<proteinExistence type="inferred from homology"/>
<dbReference type="Pfam" id="PF00528">
    <property type="entry name" value="BPD_transp_1"/>
    <property type="match status" value="1"/>
</dbReference>
<dbReference type="Gene3D" id="1.10.3720.10">
    <property type="entry name" value="MetI-like"/>
    <property type="match status" value="1"/>
</dbReference>
<name>A0A8J7MTN7_9RHOB</name>
<dbReference type="InterPro" id="IPR035906">
    <property type="entry name" value="MetI-like_sf"/>
</dbReference>
<evidence type="ECO:0000256" key="1">
    <source>
        <dbReference type="ARBA" id="ARBA00004651"/>
    </source>
</evidence>
<evidence type="ECO:0000313" key="10">
    <source>
        <dbReference type="Proteomes" id="UP000619033"/>
    </source>
</evidence>
<feature type="transmembrane region" description="Helical" evidence="7">
    <location>
        <begin position="233"/>
        <end position="252"/>
    </location>
</feature>
<keyword evidence="2 7" id="KW-0813">Transport</keyword>
<dbReference type="EMBL" id="JAESVP010000007">
    <property type="protein sequence ID" value="MBL4929396.1"/>
    <property type="molecule type" value="Genomic_DNA"/>
</dbReference>
<reference evidence="9" key="1">
    <citation type="submission" date="2021-01" db="EMBL/GenBank/DDBJ databases">
        <title>Genome seq and assembly of Tabrizicola sp. KVB23.</title>
        <authorList>
            <person name="Chhetri G."/>
        </authorList>
    </citation>
    <scope>NUCLEOTIDE SEQUENCE</scope>
    <source>
        <strain evidence="9">KVB23</strain>
    </source>
</reference>
<evidence type="ECO:0000256" key="6">
    <source>
        <dbReference type="ARBA" id="ARBA00023136"/>
    </source>
</evidence>
<evidence type="ECO:0000256" key="3">
    <source>
        <dbReference type="ARBA" id="ARBA00022475"/>
    </source>
</evidence>
<feature type="transmembrane region" description="Helical" evidence="7">
    <location>
        <begin position="272"/>
        <end position="296"/>
    </location>
</feature>
<evidence type="ECO:0000256" key="5">
    <source>
        <dbReference type="ARBA" id="ARBA00022989"/>
    </source>
</evidence>
<comment type="similarity">
    <text evidence="7">Belongs to the binding-protein-dependent transport system permease family.</text>
</comment>
<dbReference type="Proteomes" id="UP000619033">
    <property type="component" value="Unassembled WGS sequence"/>
</dbReference>
<dbReference type="GO" id="GO:0005886">
    <property type="term" value="C:plasma membrane"/>
    <property type="evidence" value="ECO:0007669"/>
    <property type="project" value="UniProtKB-SubCell"/>
</dbReference>
<organism evidence="9 10">
    <name type="scientific">Fuscibacter oryzae</name>
    <dbReference type="NCBI Taxonomy" id="2803939"/>
    <lineage>
        <taxon>Bacteria</taxon>
        <taxon>Pseudomonadati</taxon>
        <taxon>Pseudomonadota</taxon>
        <taxon>Alphaproteobacteria</taxon>
        <taxon>Rhodobacterales</taxon>
        <taxon>Paracoccaceae</taxon>
        <taxon>Fuscibacter</taxon>
    </lineage>
</organism>
<keyword evidence="3" id="KW-1003">Cell membrane</keyword>
<comment type="caution">
    <text evidence="9">The sequence shown here is derived from an EMBL/GenBank/DDBJ whole genome shotgun (WGS) entry which is preliminary data.</text>
</comment>
<dbReference type="RefSeq" id="WP_202661927.1">
    <property type="nucleotide sequence ID" value="NZ_JAESVP010000007.1"/>
</dbReference>
<dbReference type="PROSITE" id="PS50928">
    <property type="entry name" value="ABC_TM1"/>
    <property type="match status" value="1"/>
</dbReference>
<accession>A0A8J7MTN7</accession>
<evidence type="ECO:0000259" key="8">
    <source>
        <dbReference type="PROSITE" id="PS50928"/>
    </source>
</evidence>
<dbReference type="CDD" id="cd06261">
    <property type="entry name" value="TM_PBP2"/>
    <property type="match status" value="1"/>
</dbReference>
<dbReference type="AlphaFoldDB" id="A0A8J7MTN7"/>
<sequence length="311" mass="32815">MTRATPILAVLALILAVWYLAVPMANIQWEVDQAARAGTPTNPAGALGAVLPQTALVLANPDLIPATYAQERPVLPAPHQIVEELWKTTAGTKLSSKKNLVYHGLVTLTSTFWGFVVGSLLGIVMAVMITRSRTVEMGLMPWAIISQTVPVVAIAPMIVVLSNSAGLGEHLGVENRLVSKVIIAAYLSYFPVLVGMIKGLRSPDPMQLDLLKTYSASEGQGFFKLRLPASVPYLFASLKVGIAASLVGTIVGELPTGAVEGLGARMLVGSQFGSPIMVWAALFAAAILGGVLISIVRLAEGLVTRRMGVRA</sequence>
<feature type="domain" description="ABC transmembrane type-1" evidence="8">
    <location>
        <begin position="104"/>
        <end position="300"/>
    </location>
</feature>
<evidence type="ECO:0000313" key="9">
    <source>
        <dbReference type="EMBL" id="MBL4929396.1"/>
    </source>
</evidence>
<keyword evidence="4 7" id="KW-0812">Transmembrane</keyword>
<dbReference type="PANTHER" id="PTHR30151:SF20">
    <property type="entry name" value="ABC TRANSPORTER PERMEASE PROTEIN HI_0355-RELATED"/>
    <property type="match status" value="1"/>
</dbReference>
<dbReference type="GO" id="GO:0055085">
    <property type="term" value="P:transmembrane transport"/>
    <property type="evidence" value="ECO:0007669"/>
    <property type="project" value="InterPro"/>
</dbReference>
<evidence type="ECO:0000256" key="4">
    <source>
        <dbReference type="ARBA" id="ARBA00022692"/>
    </source>
</evidence>
<dbReference type="SUPFAM" id="SSF161098">
    <property type="entry name" value="MetI-like"/>
    <property type="match status" value="1"/>
</dbReference>
<dbReference type="PANTHER" id="PTHR30151">
    <property type="entry name" value="ALKANE SULFONATE ABC TRANSPORTER-RELATED, MEMBRANE SUBUNIT"/>
    <property type="match status" value="1"/>
</dbReference>
<evidence type="ECO:0000256" key="2">
    <source>
        <dbReference type="ARBA" id="ARBA00022448"/>
    </source>
</evidence>
<keyword evidence="6 7" id="KW-0472">Membrane</keyword>
<feature type="transmembrane region" description="Helical" evidence="7">
    <location>
        <begin position="100"/>
        <end position="127"/>
    </location>
</feature>
<evidence type="ECO:0000256" key="7">
    <source>
        <dbReference type="RuleBase" id="RU363032"/>
    </source>
</evidence>
<comment type="subcellular location">
    <subcellularLocation>
        <location evidence="1 7">Cell membrane</location>
        <topology evidence="1 7">Multi-pass membrane protein</topology>
    </subcellularLocation>
</comment>
<protein>
    <submittedName>
        <fullName evidence="9">ABC transporter permease</fullName>
    </submittedName>
</protein>
<feature type="transmembrane region" description="Helical" evidence="7">
    <location>
        <begin position="139"/>
        <end position="161"/>
    </location>
</feature>
<feature type="transmembrane region" description="Helical" evidence="7">
    <location>
        <begin position="181"/>
        <end position="200"/>
    </location>
</feature>
<dbReference type="InterPro" id="IPR000515">
    <property type="entry name" value="MetI-like"/>
</dbReference>
<keyword evidence="10" id="KW-1185">Reference proteome</keyword>
<gene>
    <name evidence="9" type="ORF">JI744_14910</name>
</gene>
<keyword evidence="5 7" id="KW-1133">Transmembrane helix</keyword>